<reference evidence="2" key="1">
    <citation type="submission" date="2022-06" db="EMBL/GenBank/DDBJ databases">
        <title>Complete genome sequences of two strains of the flax pathogen Septoria linicola.</title>
        <authorList>
            <person name="Lapalu N."/>
            <person name="Simon A."/>
            <person name="Demenou B."/>
            <person name="Paumier D."/>
            <person name="Guillot M.-P."/>
            <person name="Gout L."/>
            <person name="Valade R."/>
        </authorList>
    </citation>
    <scope>NUCLEOTIDE SEQUENCE</scope>
    <source>
        <strain evidence="2">SE15195</strain>
    </source>
</reference>
<evidence type="ECO:0000313" key="3">
    <source>
        <dbReference type="Proteomes" id="UP001056384"/>
    </source>
</evidence>
<proteinExistence type="predicted"/>
<feature type="region of interest" description="Disordered" evidence="1">
    <location>
        <begin position="202"/>
        <end position="245"/>
    </location>
</feature>
<feature type="compositionally biased region" description="Low complexity" evidence="1">
    <location>
        <begin position="202"/>
        <end position="220"/>
    </location>
</feature>
<sequence>MDVKHWSNDDPQTNFTTSLLESNIIRPSPQQIQDHDKDSEICGDHIPTLRNLRSTRITKEQPDYMALHRGQVVGLDQPHGKGIMLYQEKLPDTNAQNHMSHELLRASLPKLALGPNRITTSSMGSGKSTRASSIFTSEVATLATSMTDGDSSSRAVVLKVRNKDELQQIISLPPSPKPTKIVVLPLGPGQSSEATEIMAQAPQPSLNQPLSQSSELSLLQRPERKRAAPARFAGDDLVSTKRQRY</sequence>
<protein>
    <submittedName>
        <fullName evidence="2">Uncharacterized protein</fullName>
    </submittedName>
</protein>
<name>A0A9Q9AR44_9PEZI</name>
<dbReference type="AlphaFoldDB" id="A0A9Q9AR44"/>
<dbReference type="Proteomes" id="UP001056384">
    <property type="component" value="Chromosome 5"/>
</dbReference>
<dbReference type="EMBL" id="CP099422">
    <property type="protein sequence ID" value="USW53570.1"/>
    <property type="molecule type" value="Genomic_DNA"/>
</dbReference>
<organism evidence="2 3">
    <name type="scientific">Septoria linicola</name>
    <dbReference type="NCBI Taxonomy" id="215465"/>
    <lineage>
        <taxon>Eukaryota</taxon>
        <taxon>Fungi</taxon>
        <taxon>Dikarya</taxon>
        <taxon>Ascomycota</taxon>
        <taxon>Pezizomycotina</taxon>
        <taxon>Dothideomycetes</taxon>
        <taxon>Dothideomycetidae</taxon>
        <taxon>Mycosphaerellales</taxon>
        <taxon>Mycosphaerellaceae</taxon>
        <taxon>Septoria</taxon>
    </lineage>
</organism>
<accession>A0A9Q9AR44</accession>
<keyword evidence="3" id="KW-1185">Reference proteome</keyword>
<evidence type="ECO:0000313" key="2">
    <source>
        <dbReference type="EMBL" id="USW53570.1"/>
    </source>
</evidence>
<gene>
    <name evidence="2" type="ORF">Slin15195_G068890</name>
</gene>
<evidence type="ECO:0000256" key="1">
    <source>
        <dbReference type="SAM" id="MobiDB-lite"/>
    </source>
</evidence>